<protein>
    <submittedName>
        <fullName evidence="2">Response regulator</fullName>
    </submittedName>
</protein>
<dbReference type="GO" id="GO:0006355">
    <property type="term" value="P:regulation of DNA-templated transcription"/>
    <property type="evidence" value="ECO:0007669"/>
    <property type="project" value="InterPro"/>
</dbReference>
<dbReference type="Proteomes" id="UP000031057">
    <property type="component" value="Unassembled WGS sequence"/>
</dbReference>
<evidence type="ECO:0000313" key="2">
    <source>
        <dbReference type="EMBL" id="KHK93718.1"/>
    </source>
</evidence>
<dbReference type="InterPro" id="IPR036388">
    <property type="entry name" value="WH-like_DNA-bd_sf"/>
</dbReference>
<dbReference type="InterPro" id="IPR000792">
    <property type="entry name" value="Tscrpt_reg_LuxR_C"/>
</dbReference>
<evidence type="ECO:0000259" key="1">
    <source>
        <dbReference type="PROSITE" id="PS50112"/>
    </source>
</evidence>
<organism evidence="2 3">
    <name type="scientific">Novosphingobium malaysiense</name>
    <dbReference type="NCBI Taxonomy" id="1348853"/>
    <lineage>
        <taxon>Bacteria</taxon>
        <taxon>Pseudomonadati</taxon>
        <taxon>Pseudomonadota</taxon>
        <taxon>Alphaproteobacteria</taxon>
        <taxon>Sphingomonadales</taxon>
        <taxon>Sphingomonadaceae</taxon>
        <taxon>Novosphingobium</taxon>
    </lineage>
</organism>
<feature type="domain" description="PAS" evidence="1">
    <location>
        <begin position="144"/>
        <end position="213"/>
    </location>
</feature>
<dbReference type="Gene3D" id="1.10.10.10">
    <property type="entry name" value="Winged helix-like DNA-binding domain superfamily/Winged helix DNA-binding domain"/>
    <property type="match status" value="1"/>
</dbReference>
<dbReference type="InterPro" id="IPR035965">
    <property type="entry name" value="PAS-like_dom_sf"/>
</dbReference>
<comment type="caution">
    <text evidence="2">The sequence shown here is derived from an EMBL/GenBank/DDBJ whole genome shotgun (WGS) entry which is preliminary data.</text>
</comment>
<reference evidence="2 3" key="1">
    <citation type="submission" date="2014-10" db="EMBL/GenBank/DDBJ databases">
        <title>Genome sequence of Novosphingobium malaysiense MUSC 273(T).</title>
        <authorList>
            <person name="Lee L.-H."/>
        </authorList>
    </citation>
    <scope>NUCLEOTIDE SEQUENCE [LARGE SCALE GENOMIC DNA]</scope>
    <source>
        <strain evidence="2 3">MUSC 273</strain>
    </source>
</reference>
<dbReference type="EMBL" id="JTDI01000001">
    <property type="protein sequence ID" value="KHK93718.1"/>
    <property type="molecule type" value="Genomic_DNA"/>
</dbReference>
<dbReference type="GO" id="GO:0003677">
    <property type="term" value="F:DNA binding"/>
    <property type="evidence" value="ECO:0007669"/>
    <property type="project" value="InterPro"/>
</dbReference>
<keyword evidence="3" id="KW-1185">Reference proteome</keyword>
<dbReference type="SUPFAM" id="SSF55785">
    <property type="entry name" value="PYP-like sensor domain (PAS domain)"/>
    <property type="match status" value="1"/>
</dbReference>
<dbReference type="AlphaFoldDB" id="A0A0B1ZWZ0"/>
<gene>
    <name evidence="2" type="ORF">LK12_04095</name>
</gene>
<accession>A0A0B1ZWZ0</accession>
<proteinExistence type="predicted"/>
<dbReference type="Pfam" id="PF00196">
    <property type="entry name" value="GerE"/>
    <property type="match status" value="1"/>
</dbReference>
<dbReference type="InterPro" id="IPR016032">
    <property type="entry name" value="Sig_transdc_resp-reg_C-effctor"/>
</dbReference>
<dbReference type="STRING" id="1348853.LK12_04095"/>
<dbReference type="PROSITE" id="PS50112">
    <property type="entry name" value="PAS"/>
    <property type="match status" value="1"/>
</dbReference>
<dbReference type="SMART" id="SM00421">
    <property type="entry name" value="HTH_LUXR"/>
    <property type="match status" value="1"/>
</dbReference>
<name>A0A0B1ZWZ0_9SPHN</name>
<dbReference type="InterPro" id="IPR000014">
    <property type="entry name" value="PAS"/>
</dbReference>
<sequence>MASATGSARAQLIAIGEDQTLFNWATDMAQDYVDDFIAIEGHRADVNYRVAACARPFEVTWEHHYDAVRAVNANDAYLDHVRRWDAEHGAQMVLANEPNSFFGLAALHSRNDGRTTEEQRRVLEQVGPSALSAIRLQRALEHRGAEMLRNSLEAMRNAAILLDSTGRVCAVTPAAEALLGSETVQVRSGTLRAMRPDVDASLQNIIGSALDNRKPTSELWLRTVRGPTLLEAFTLPRQDWAFGFAPRVIVTMKSPLGLSGAHPDRLGAAFGLTRAEGEIVSLLVQGHSRQQIATIRGVSVQTVASQLRTIFVKCDVNREAELVSIARAVIEMAAG</sequence>
<evidence type="ECO:0000313" key="3">
    <source>
        <dbReference type="Proteomes" id="UP000031057"/>
    </source>
</evidence>
<dbReference type="SUPFAM" id="SSF46894">
    <property type="entry name" value="C-terminal effector domain of the bipartite response regulators"/>
    <property type="match status" value="1"/>
</dbReference>